<dbReference type="GO" id="GO:0004326">
    <property type="term" value="F:tetrahydrofolylpolyglutamate synthase activity"/>
    <property type="evidence" value="ECO:0007669"/>
    <property type="project" value="UniProtKB-EC"/>
</dbReference>
<comment type="catalytic activity">
    <reaction evidence="22">
        <text>7,8-dihydropteroate + L-glutamate + ATP = 7,8-dihydrofolate + ADP + phosphate + H(+)</text>
        <dbReference type="Rhea" id="RHEA:23584"/>
        <dbReference type="ChEBI" id="CHEBI:15378"/>
        <dbReference type="ChEBI" id="CHEBI:17839"/>
        <dbReference type="ChEBI" id="CHEBI:29985"/>
        <dbReference type="ChEBI" id="CHEBI:30616"/>
        <dbReference type="ChEBI" id="CHEBI:43474"/>
        <dbReference type="ChEBI" id="CHEBI:57451"/>
        <dbReference type="ChEBI" id="CHEBI:456216"/>
        <dbReference type="EC" id="6.3.2.12"/>
    </reaction>
</comment>
<evidence type="ECO:0000259" key="24">
    <source>
        <dbReference type="Pfam" id="PF02875"/>
    </source>
</evidence>
<organism evidence="26 27">
    <name type="scientific">Thiomicrorhabdus sediminis</name>
    <dbReference type="NCBI Taxonomy" id="2580412"/>
    <lineage>
        <taxon>Bacteria</taxon>
        <taxon>Pseudomonadati</taxon>
        <taxon>Pseudomonadota</taxon>
        <taxon>Gammaproteobacteria</taxon>
        <taxon>Thiotrichales</taxon>
        <taxon>Piscirickettsiaceae</taxon>
        <taxon>Thiomicrorhabdus</taxon>
    </lineage>
</organism>
<dbReference type="InterPro" id="IPR036615">
    <property type="entry name" value="Mur_ligase_C_dom_sf"/>
</dbReference>
<dbReference type="PIRSF" id="PIRSF001563">
    <property type="entry name" value="Folylpolyglu_synth"/>
    <property type="match status" value="1"/>
</dbReference>
<dbReference type="InterPro" id="IPR036565">
    <property type="entry name" value="Mur-like_cat_sf"/>
</dbReference>
<dbReference type="RefSeq" id="WP_138564420.1">
    <property type="nucleotide sequence ID" value="NZ_CP040602.1"/>
</dbReference>
<dbReference type="AlphaFoldDB" id="A0A4P9K4T3"/>
<dbReference type="GO" id="GO:0046872">
    <property type="term" value="F:metal ion binding"/>
    <property type="evidence" value="ECO:0007669"/>
    <property type="project" value="UniProtKB-KW"/>
</dbReference>
<dbReference type="UniPathway" id="UPA00077">
    <property type="reaction ID" value="UER00157"/>
</dbReference>
<reference evidence="26 27" key="1">
    <citation type="submission" date="2019-05" db="EMBL/GenBank/DDBJ databases">
        <title>Thiomicrorhabdus sediminis sp. nov, a novel sulfur-oxidizing bacterium isolated from coastal sediment.</title>
        <authorList>
            <person name="Liu X."/>
        </authorList>
    </citation>
    <scope>NUCLEOTIDE SEQUENCE [LARGE SCALE GENOMIC DNA]</scope>
    <source>
        <strain evidence="26 27">G1</strain>
    </source>
</reference>
<dbReference type="GO" id="GO:0008841">
    <property type="term" value="F:dihydrofolate synthase activity"/>
    <property type="evidence" value="ECO:0007669"/>
    <property type="project" value="UniProtKB-EC"/>
</dbReference>
<dbReference type="PANTHER" id="PTHR11136:SF0">
    <property type="entry name" value="DIHYDROFOLATE SYNTHETASE-RELATED"/>
    <property type="match status" value="1"/>
</dbReference>
<keyword evidence="12 23" id="KW-0547">Nucleotide-binding</keyword>
<comment type="catalytic activity">
    <reaction evidence="20">
        <text>10-formyltetrahydrofolyl-(gamma-L-Glu)(n) + L-glutamate + ATP = 10-formyltetrahydrofolyl-(gamma-L-Glu)(n+1) + ADP + phosphate + H(+)</text>
        <dbReference type="Rhea" id="RHEA:51904"/>
        <dbReference type="Rhea" id="RHEA-COMP:13088"/>
        <dbReference type="Rhea" id="RHEA-COMP:14300"/>
        <dbReference type="ChEBI" id="CHEBI:15378"/>
        <dbReference type="ChEBI" id="CHEBI:29985"/>
        <dbReference type="ChEBI" id="CHEBI:30616"/>
        <dbReference type="ChEBI" id="CHEBI:43474"/>
        <dbReference type="ChEBI" id="CHEBI:134413"/>
        <dbReference type="ChEBI" id="CHEBI:456216"/>
        <dbReference type="EC" id="6.3.2.17"/>
    </reaction>
</comment>
<feature type="domain" description="Mur ligase C-terminal" evidence="24">
    <location>
        <begin position="293"/>
        <end position="421"/>
    </location>
</feature>
<keyword evidence="14" id="KW-0460">Magnesium</keyword>
<dbReference type="SUPFAM" id="SSF53623">
    <property type="entry name" value="MurD-like peptide ligases, catalytic domain"/>
    <property type="match status" value="1"/>
</dbReference>
<keyword evidence="10 23" id="KW-0436">Ligase</keyword>
<gene>
    <name evidence="26" type="primary">folC</name>
    <name evidence="26" type="ORF">FE785_03405</name>
</gene>
<keyword evidence="11" id="KW-0479">Metal-binding</keyword>
<accession>A0A4P9K4T3</accession>
<evidence type="ECO:0000256" key="20">
    <source>
        <dbReference type="ARBA" id="ARBA00047808"/>
    </source>
</evidence>
<comment type="pathway">
    <text evidence="4">Cofactor biosynthesis; tetrahydrofolylpolyglutamate biosynthesis.</text>
</comment>
<dbReference type="GO" id="GO:0046654">
    <property type="term" value="P:tetrahydrofolate biosynthetic process"/>
    <property type="evidence" value="ECO:0007669"/>
    <property type="project" value="UniProtKB-UniPathway"/>
</dbReference>
<evidence type="ECO:0000256" key="7">
    <source>
        <dbReference type="ARBA" id="ARBA00013023"/>
    </source>
</evidence>
<evidence type="ECO:0000256" key="16">
    <source>
        <dbReference type="ARBA" id="ARBA00030048"/>
    </source>
</evidence>
<name>A0A4P9K4T3_9GAMM</name>
<comment type="catalytic activity">
    <reaction evidence="21">
        <text>(6R)-5,10-methylenetetrahydrofolyl-(gamma-L-Glu)(n) + L-glutamate + ATP = (6R)-5,10-methylenetetrahydrofolyl-(gamma-L-Glu)(n+1) + ADP + phosphate + H(+)</text>
        <dbReference type="Rhea" id="RHEA:51912"/>
        <dbReference type="Rhea" id="RHEA-COMP:13257"/>
        <dbReference type="Rhea" id="RHEA-COMP:13258"/>
        <dbReference type="ChEBI" id="CHEBI:15378"/>
        <dbReference type="ChEBI" id="CHEBI:29985"/>
        <dbReference type="ChEBI" id="CHEBI:30616"/>
        <dbReference type="ChEBI" id="CHEBI:43474"/>
        <dbReference type="ChEBI" id="CHEBI:136572"/>
        <dbReference type="ChEBI" id="CHEBI:456216"/>
        <dbReference type="EC" id="6.3.2.17"/>
    </reaction>
</comment>
<dbReference type="NCBIfam" id="TIGR01499">
    <property type="entry name" value="folC"/>
    <property type="match status" value="1"/>
</dbReference>
<comment type="function">
    <text evidence="2">Functions in two distinct reactions of the de novo folate biosynthetic pathway. Catalyzes the addition of a glutamate residue to dihydropteroate (7,8-dihydropteroate or H2Pte) to form dihydrofolate (7,8-dihydrofolate monoglutamate or H2Pte-Glu). Also catalyzes successive additions of L-glutamate to tetrahydrofolate or 10-formyltetrahydrofolate or 5,10-methylenetetrahydrofolate, leading to folylpolyglutamate derivatives.</text>
</comment>
<evidence type="ECO:0000256" key="10">
    <source>
        <dbReference type="ARBA" id="ARBA00022598"/>
    </source>
</evidence>
<keyword evidence="13 23" id="KW-0067">ATP-binding</keyword>
<dbReference type="InterPro" id="IPR001645">
    <property type="entry name" value="Folylpolyglutamate_synth"/>
</dbReference>
<dbReference type="NCBIfam" id="NF008101">
    <property type="entry name" value="PRK10846.1"/>
    <property type="match status" value="1"/>
</dbReference>
<evidence type="ECO:0000256" key="14">
    <source>
        <dbReference type="ARBA" id="ARBA00022842"/>
    </source>
</evidence>
<evidence type="ECO:0000256" key="22">
    <source>
        <dbReference type="ARBA" id="ARBA00049161"/>
    </source>
</evidence>
<evidence type="ECO:0000256" key="17">
    <source>
        <dbReference type="ARBA" id="ARBA00030592"/>
    </source>
</evidence>
<dbReference type="GO" id="GO:0005737">
    <property type="term" value="C:cytoplasm"/>
    <property type="evidence" value="ECO:0007669"/>
    <property type="project" value="TreeGrafter"/>
</dbReference>
<evidence type="ECO:0000313" key="27">
    <source>
        <dbReference type="Proteomes" id="UP000304864"/>
    </source>
</evidence>
<evidence type="ECO:0000256" key="12">
    <source>
        <dbReference type="ARBA" id="ARBA00022741"/>
    </source>
</evidence>
<dbReference type="EMBL" id="CP040602">
    <property type="protein sequence ID" value="QCU89751.1"/>
    <property type="molecule type" value="Genomic_DNA"/>
</dbReference>
<keyword evidence="27" id="KW-1185">Reference proteome</keyword>
<dbReference type="Pfam" id="PF08245">
    <property type="entry name" value="Mur_ligase_M"/>
    <property type="match status" value="1"/>
</dbReference>
<dbReference type="FunFam" id="3.40.1190.10:FF:000004">
    <property type="entry name" value="Dihydrofolate synthase/folylpolyglutamate synthase"/>
    <property type="match status" value="1"/>
</dbReference>
<evidence type="ECO:0000313" key="26">
    <source>
        <dbReference type="EMBL" id="QCU89751.1"/>
    </source>
</evidence>
<evidence type="ECO:0000256" key="5">
    <source>
        <dbReference type="ARBA" id="ARBA00008276"/>
    </source>
</evidence>
<comment type="pathway">
    <text evidence="3">Cofactor biosynthesis; tetrahydrofolate biosynthesis; 7,8-dihydrofolate from 2-amino-4-hydroxy-6-hydroxymethyl-7,8-dihydropteridine diphosphate and 4-aminobenzoate: step 2/2.</text>
</comment>
<evidence type="ECO:0000256" key="3">
    <source>
        <dbReference type="ARBA" id="ARBA00004799"/>
    </source>
</evidence>
<dbReference type="GO" id="GO:0046656">
    <property type="term" value="P:folic acid biosynthetic process"/>
    <property type="evidence" value="ECO:0007669"/>
    <property type="project" value="UniProtKB-KW"/>
</dbReference>
<evidence type="ECO:0000256" key="18">
    <source>
        <dbReference type="ARBA" id="ARBA00032510"/>
    </source>
</evidence>
<evidence type="ECO:0000256" key="11">
    <source>
        <dbReference type="ARBA" id="ARBA00022723"/>
    </source>
</evidence>
<comment type="subunit">
    <text evidence="6">Monomer.</text>
</comment>
<evidence type="ECO:0000256" key="15">
    <source>
        <dbReference type="ARBA" id="ARBA00022909"/>
    </source>
</evidence>
<evidence type="ECO:0000256" key="6">
    <source>
        <dbReference type="ARBA" id="ARBA00011245"/>
    </source>
</evidence>
<dbReference type="SUPFAM" id="SSF53244">
    <property type="entry name" value="MurD-like peptide ligases, peptide-binding domain"/>
    <property type="match status" value="1"/>
</dbReference>
<protein>
    <recommendedName>
        <fullName evidence="9">Dihydrofolate synthase/folylpolyglutamate synthase</fullName>
        <ecNumber evidence="7">6.3.2.12</ecNumber>
        <ecNumber evidence="8">6.3.2.17</ecNumber>
    </recommendedName>
    <alternativeName>
        <fullName evidence="18">Folylpoly-gamma-glutamate synthetase-dihydrofolate synthetase</fullName>
    </alternativeName>
    <alternativeName>
        <fullName evidence="16">Folylpolyglutamate synthetase</fullName>
    </alternativeName>
    <alternativeName>
        <fullName evidence="17">Tetrahydrofolylpolyglutamate synthase</fullName>
    </alternativeName>
</protein>
<evidence type="ECO:0000256" key="13">
    <source>
        <dbReference type="ARBA" id="ARBA00022840"/>
    </source>
</evidence>
<dbReference type="Proteomes" id="UP000304864">
    <property type="component" value="Chromosome"/>
</dbReference>
<dbReference type="OrthoDB" id="9809356at2"/>
<evidence type="ECO:0000259" key="25">
    <source>
        <dbReference type="Pfam" id="PF08245"/>
    </source>
</evidence>
<comment type="cofactor">
    <cofactor evidence="1">
        <name>Mg(2+)</name>
        <dbReference type="ChEBI" id="CHEBI:18420"/>
    </cofactor>
</comment>
<dbReference type="InterPro" id="IPR004101">
    <property type="entry name" value="Mur_ligase_C"/>
</dbReference>
<sequence length="446" mass="48880">MNTPTSQSSLETWVDWLLNLHNQEIDLGLERIAKVAEKLSVQKPTPFVITVAGTNGKGSSVAMLSSIYAQAGLTVGTYTSPHIHCFSERIKINGHPVSKQQIVDAFVTIEQARGEIKLTYFEFSTLAALVIFQQAGLDLIVLEVGLGGRLDAVNVVDADMALVTAIDIDHIDWLGDDRAQIAIEKAGIMRAERMAVCSDPTVPATLIEYADKLDAKLTLLARDYNYQALSKDSWSMTSSVSPQARSYCRPALSGDFQLQNAAGVLEVVARLQDRFKVSDEQINQGLQQVSHAGRMEWRDLDGQAWLIDVAHNPQSAQVLARSLQQIDAENTSIQQSVPRVAVFSALDDKDMLPMVEAVAPFVDYWLLADLQIPRASSIVKLEQILINAGVASEQVQACSTIDQAVKLAAQKKDNQVLVWGSFFTVAQALQTWQNLGRETASISPVY</sequence>
<evidence type="ECO:0000256" key="9">
    <source>
        <dbReference type="ARBA" id="ARBA00019357"/>
    </source>
</evidence>
<dbReference type="PANTHER" id="PTHR11136">
    <property type="entry name" value="FOLYLPOLYGLUTAMATE SYNTHASE-RELATED"/>
    <property type="match status" value="1"/>
</dbReference>
<dbReference type="KEGG" id="thig:FE785_03405"/>
<evidence type="ECO:0000256" key="1">
    <source>
        <dbReference type="ARBA" id="ARBA00001946"/>
    </source>
</evidence>
<comment type="catalytic activity">
    <reaction evidence="19">
        <text>(6S)-5,6,7,8-tetrahydrofolyl-(gamma-L-Glu)(n) + L-glutamate + ATP = (6S)-5,6,7,8-tetrahydrofolyl-(gamma-L-Glu)(n+1) + ADP + phosphate + H(+)</text>
        <dbReference type="Rhea" id="RHEA:10580"/>
        <dbReference type="Rhea" id="RHEA-COMP:14738"/>
        <dbReference type="Rhea" id="RHEA-COMP:14740"/>
        <dbReference type="ChEBI" id="CHEBI:15378"/>
        <dbReference type="ChEBI" id="CHEBI:29985"/>
        <dbReference type="ChEBI" id="CHEBI:30616"/>
        <dbReference type="ChEBI" id="CHEBI:43474"/>
        <dbReference type="ChEBI" id="CHEBI:141005"/>
        <dbReference type="ChEBI" id="CHEBI:456216"/>
        <dbReference type="EC" id="6.3.2.17"/>
    </reaction>
</comment>
<evidence type="ECO:0000256" key="23">
    <source>
        <dbReference type="PIRNR" id="PIRNR001563"/>
    </source>
</evidence>
<dbReference type="Gene3D" id="3.90.190.20">
    <property type="entry name" value="Mur ligase, C-terminal domain"/>
    <property type="match status" value="1"/>
</dbReference>
<evidence type="ECO:0000256" key="19">
    <source>
        <dbReference type="ARBA" id="ARBA00047493"/>
    </source>
</evidence>
<dbReference type="Gene3D" id="3.40.1190.10">
    <property type="entry name" value="Mur-like, catalytic domain"/>
    <property type="match status" value="1"/>
</dbReference>
<evidence type="ECO:0000256" key="21">
    <source>
        <dbReference type="ARBA" id="ARBA00049035"/>
    </source>
</evidence>
<feature type="domain" description="Mur ligase central" evidence="25">
    <location>
        <begin position="51"/>
        <end position="266"/>
    </location>
</feature>
<dbReference type="EC" id="6.3.2.12" evidence="7"/>
<proteinExistence type="inferred from homology"/>
<dbReference type="EC" id="6.3.2.17" evidence="8"/>
<evidence type="ECO:0000256" key="8">
    <source>
        <dbReference type="ARBA" id="ARBA00013025"/>
    </source>
</evidence>
<evidence type="ECO:0000256" key="2">
    <source>
        <dbReference type="ARBA" id="ARBA00002714"/>
    </source>
</evidence>
<evidence type="ECO:0000256" key="4">
    <source>
        <dbReference type="ARBA" id="ARBA00005150"/>
    </source>
</evidence>
<dbReference type="GO" id="GO:0005524">
    <property type="term" value="F:ATP binding"/>
    <property type="evidence" value="ECO:0007669"/>
    <property type="project" value="UniProtKB-KW"/>
</dbReference>
<keyword evidence="15" id="KW-0289">Folate biosynthesis</keyword>
<dbReference type="InterPro" id="IPR013221">
    <property type="entry name" value="Mur_ligase_cen"/>
</dbReference>
<dbReference type="Pfam" id="PF02875">
    <property type="entry name" value="Mur_ligase_C"/>
    <property type="match status" value="1"/>
</dbReference>
<comment type="similarity">
    <text evidence="5 23">Belongs to the folylpolyglutamate synthase family.</text>
</comment>